<dbReference type="Proteomes" id="UP000271866">
    <property type="component" value="Unassembled WGS sequence"/>
</dbReference>
<dbReference type="InterPro" id="IPR035965">
    <property type="entry name" value="PAS-like_dom_sf"/>
</dbReference>
<evidence type="ECO:0000256" key="2">
    <source>
        <dbReference type="ARBA" id="ARBA00004533"/>
    </source>
</evidence>
<dbReference type="SMART" id="SM00091">
    <property type="entry name" value="PAS"/>
    <property type="match status" value="2"/>
</dbReference>
<feature type="domain" description="PAS" evidence="3">
    <location>
        <begin position="83"/>
        <end position="158"/>
    </location>
</feature>
<evidence type="ECO:0000259" key="4">
    <source>
        <dbReference type="PROSITE" id="PS50113"/>
    </source>
</evidence>
<dbReference type="InterPro" id="IPR043128">
    <property type="entry name" value="Rev_trsase/Diguanyl_cyclase"/>
</dbReference>
<dbReference type="PROSITE" id="PS50887">
    <property type="entry name" value="GGDEF"/>
    <property type="match status" value="1"/>
</dbReference>
<evidence type="ECO:0000313" key="7">
    <source>
        <dbReference type="Proteomes" id="UP000271866"/>
    </source>
</evidence>
<evidence type="ECO:0000256" key="1">
    <source>
        <dbReference type="ARBA" id="ARBA00001946"/>
    </source>
</evidence>
<organism evidence="6 7">
    <name type="scientific">Pseudomonas viridiflava</name>
    <name type="common">Phytomonas viridiflava</name>
    <dbReference type="NCBI Taxonomy" id="33069"/>
    <lineage>
        <taxon>Bacteria</taxon>
        <taxon>Pseudomonadati</taxon>
        <taxon>Pseudomonadota</taxon>
        <taxon>Gammaproteobacteria</taxon>
        <taxon>Pseudomonadales</taxon>
        <taxon>Pseudomonadaceae</taxon>
        <taxon>Pseudomonas</taxon>
    </lineage>
</organism>
<comment type="subcellular location">
    <subcellularLocation>
        <location evidence="2">Cell inner membrane</location>
    </subcellularLocation>
</comment>
<dbReference type="AlphaFoldDB" id="A0A3M4JBT5"/>
<dbReference type="SUPFAM" id="SSF55785">
    <property type="entry name" value="PYP-like sensor domain (PAS domain)"/>
    <property type="match status" value="2"/>
</dbReference>
<dbReference type="EMBL" id="RBRK01000091">
    <property type="protein sequence ID" value="RMQ75306.1"/>
    <property type="molecule type" value="Genomic_DNA"/>
</dbReference>
<dbReference type="Gene3D" id="3.30.450.20">
    <property type="entry name" value="PAS domain"/>
    <property type="match status" value="2"/>
</dbReference>
<feature type="domain" description="PAS" evidence="3">
    <location>
        <begin position="210"/>
        <end position="256"/>
    </location>
</feature>
<dbReference type="SUPFAM" id="SSF55073">
    <property type="entry name" value="Nucleotide cyclase"/>
    <property type="match status" value="1"/>
</dbReference>
<dbReference type="InterPro" id="IPR000014">
    <property type="entry name" value="PAS"/>
</dbReference>
<proteinExistence type="predicted"/>
<gene>
    <name evidence="6" type="ORF">ALP98_03435</name>
</gene>
<dbReference type="FunFam" id="3.30.70.270:FF:000001">
    <property type="entry name" value="Diguanylate cyclase domain protein"/>
    <property type="match status" value="1"/>
</dbReference>
<dbReference type="SMART" id="SM00086">
    <property type="entry name" value="PAC"/>
    <property type="match status" value="2"/>
</dbReference>
<dbReference type="PANTHER" id="PTHR46663">
    <property type="entry name" value="DIGUANYLATE CYCLASE DGCT-RELATED"/>
    <property type="match status" value="1"/>
</dbReference>
<dbReference type="CDD" id="cd00130">
    <property type="entry name" value="PAS"/>
    <property type="match status" value="2"/>
</dbReference>
<dbReference type="InterPro" id="IPR052163">
    <property type="entry name" value="DGC-Regulatory_Protein"/>
</dbReference>
<evidence type="ECO:0000313" key="6">
    <source>
        <dbReference type="EMBL" id="RMQ75306.1"/>
    </source>
</evidence>
<comment type="cofactor">
    <cofactor evidence="1">
        <name>Mg(2+)</name>
        <dbReference type="ChEBI" id="CHEBI:18420"/>
    </cofactor>
</comment>
<dbReference type="SMART" id="SM00267">
    <property type="entry name" value="GGDEF"/>
    <property type="match status" value="1"/>
</dbReference>
<protein>
    <submittedName>
        <fullName evidence="6">Sensory box-containing diguanylate cyclase</fullName>
    </submittedName>
</protein>
<dbReference type="InterPro" id="IPR029787">
    <property type="entry name" value="Nucleotide_cyclase"/>
</dbReference>
<dbReference type="NCBIfam" id="TIGR00254">
    <property type="entry name" value="GGDEF"/>
    <property type="match status" value="1"/>
</dbReference>
<feature type="domain" description="PAC" evidence="4">
    <location>
        <begin position="281"/>
        <end position="335"/>
    </location>
</feature>
<reference evidence="6 7" key="1">
    <citation type="submission" date="2018-08" db="EMBL/GenBank/DDBJ databases">
        <title>Recombination of ecologically and evolutionarily significant loci maintains genetic cohesion in the Pseudomonas syringae species complex.</title>
        <authorList>
            <person name="Dillon M."/>
            <person name="Thakur S."/>
            <person name="Almeida R.N.D."/>
            <person name="Weir B.S."/>
            <person name="Guttman D.S."/>
        </authorList>
    </citation>
    <scope>NUCLEOTIDE SEQUENCE [LARGE SCALE GENOMIC DNA]</scope>
    <source>
        <strain evidence="6 7">ICMP 11296</strain>
    </source>
</reference>
<dbReference type="NCBIfam" id="TIGR00229">
    <property type="entry name" value="sensory_box"/>
    <property type="match status" value="2"/>
</dbReference>
<evidence type="ECO:0000259" key="3">
    <source>
        <dbReference type="PROSITE" id="PS50112"/>
    </source>
</evidence>
<dbReference type="InterPro" id="IPR000160">
    <property type="entry name" value="GGDEF_dom"/>
</dbReference>
<dbReference type="GO" id="GO:0003824">
    <property type="term" value="F:catalytic activity"/>
    <property type="evidence" value="ECO:0007669"/>
    <property type="project" value="UniProtKB-ARBA"/>
</dbReference>
<dbReference type="InterPro" id="IPR001610">
    <property type="entry name" value="PAC"/>
</dbReference>
<dbReference type="PANTHER" id="PTHR46663:SF4">
    <property type="entry name" value="DIGUANYLATE CYCLASE DGCT-RELATED"/>
    <property type="match status" value="1"/>
</dbReference>
<dbReference type="PROSITE" id="PS50112">
    <property type="entry name" value="PAS"/>
    <property type="match status" value="2"/>
</dbReference>
<name>A0A3M4JBT5_PSEVI</name>
<dbReference type="Pfam" id="PF00990">
    <property type="entry name" value="GGDEF"/>
    <property type="match status" value="1"/>
</dbReference>
<accession>A0A3M4JBT5</accession>
<feature type="domain" description="PAC" evidence="4">
    <location>
        <begin position="159"/>
        <end position="213"/>
    </location>
</feature>
<dbReference type="InterPro" id="IPR000700">
    <property type="entry name" value="PAS-assoc_C"/>
</dbReference>
<dbReference type="GO" id="GO:0005886">
    <property type="term" value="C:plasma membrane"/>
    <property type="evidence" value="ECO:0007669"/>
    <property type="project" value="UniProtKB-SubCell"/>
</dbReference>
<dbReference type="Gene3D" id="3.30.70.270">
    <property type="match status" value="1"/>
</dbReference>
<dbReference type="PROSITE" id="PS50113">
    <property type="entry name" value="PAC"/>
    <property type="match status" value="2"/>
</dbReference>
<evidence type="ECO:0000259" key="5">
    <source>
        <dbReference type="PROSITE" id="PS50887"/>
    </source>
</evidence>
<dbReference type="Pfam" id="PF13426">
    <property type="entry name" value="PAS_9"/>
    <property type="match status" value="2"/>
</dbReference>
<sequence>MLAAPAAASAADAPQRNGYGRYARNAPFESCGYSACATSARCLRSNPLHSVPVRHCVTHYLIRAAINLTDHSTGHQMTSSSQRLALLEAVVEQSFNAVLITDANLTNGGPFIVYVNPAFCAMTGYAAEALIGRSPRILQGPDTDRQVIERMRQCLSESLFFEGSTVNYRADGSPYVVEWKISPVRDEAGAVCNFVSVQQNISPRIRAEREQHLLAQALNAALDPIMITDCNATIVFANEAFQNITGYSAPEIIGENPRVLSSGKHDEMFYAQFNEALASGTPFRTTFINKRKDGSLFYAEHSISPLCNLEGTITHYVSISQDVTTRLGREQKLLEIAHSDPLTGLNNRRAAEHTLERLIDTARISGRPFSLIIGDIDHFKSVNDRYGHPAGDRVLTSVAVILKQRIRLQDVAARWGGEEFLILVPDSSLNHAAELADRIRKGVESLLIPDTGSVTISLGVAQLSPGETAASLIQRADKALYQAKRLGRNRVDIAQADDAIY</sequence>
<comment type="caution">
    <text evidence="6">The sequence shown here is derived from an EMBL/GenBank/DDBJ whole genome shotgun (WGS) entry which is preliminary data.</text>
</comment>
<feature type="domain" description="GGDEF" evidence="5">
    <location>
        <begin position="367"/>
        <end position="496"/>
    </location>
</feature>
<dbReference type="CDD" id="cd01949">
    <property type="entry name" value="GGDEF"/>
    <property type="match status" value="1"/>
</dbReference>